<dbReference type="CDD" id="cd09596">
    <property type="entry name" value="M36"/>
    <property type="match status" value="1"/>
</dbReference>
<dbReference type="InterPro" id="IPR027268">
    <property type="entry name" value="Peptidase_M4/M1_CTD_sf"/>
</dbReference>
<evidence type="ECO:0000256" key="6">
    <source>
        <dbReference type="ARBA" id="ARBA00022729"/>
    </source>
</evidence>
<evidence type="ECO:0000256" key="3">
    <source>
        <dbReference type="ARBA" id="ARBA00022525"/>
    </source>
</evidence>
<dbReference type="InterPro" id="IPR001842">
    <property type="entry name" value="Peptidase_M36"/>
</dbReference>
<reference evidence="14 15" key="1">
    <citation type="submission" date="2016-10" db="EMBL/GenBank/DDBJ databases">
        <title>Genome sequence of the ascomycete fungus Penicillium subrubescens.</title>
        <authorList>
            <person name="De Vries R.P."/>
            <person name="Peng M."/>
            <person name="Dilokpimol A."/>
            <person name="Hilden K."/>
            <person name="Makela M.R."/>
            <person name="Grigoriev I."/>
            <person name="Riley R."/>
            <person name="Granchi Z."/>
        </authorList>
    </citation>
    <scope>NUCLEOTIDE SEQUENCE [LARGE SCALE GENOMIC DNA]</scope>
    <source>
        <strain evidence="14 15">CBS 132785</strain>
    </source>
</reference>
<dbReference type="OrthoDB" id="3227768at2759"/>
<dbReference type="PRINTS" id="PR00999">
    <property type="entry name" value="FUNGALYSIN"/>
</dbReference>
<gene>
    <name evidence="14" type="ORF">PENSUB_5258</name>
</gene>
<evidence type="ECO:0000256" key="1">
    <source>
        <dbReference type="ARBA" id="ARBA00004613"/>
    </source>
</evidence>
<evidence type="ECO:0000256" key="11">
    <source>
        <dbReference type="PIRSR" id="PIRSR601842-2"/>
    </source>
</evidence>
<evidence type="ECO:0000256" key="8">
    <source>
        <dbReference type="ARBA" id="ARBA00022833"/>
    </source>
</evidence>
<sequence length="648" mass="71028">MFFAIVLLVVFLADIRVAGLKSGDGVLEIRETHPTAHFQIYDAPVEVKPSTRRAIDNTNESQSIHLALAYLQKSHGIQPENVRVTDAYTNKDTGISHIYVRQTSDGLDLLNSLTNVNIDDHGRVISSSHAFAPIHELRKIVRSCRRSLTTRSDQYTSLKSALKTLSKHLNAEIDDDALQTMRISMLPSDEAHAPTLVIENIPMTLAEDGAATAQQSIMRRSDGSLAHVWDITLRQANHRWNARVNTATGGIELLADQMLRVVGRGSDTKPAKSSTGSTLQKRLSYQVVPITRQDPRDGFEFVVNPETASSPNGWVYSTNTSGNNALAFKGAQTNVAVETSPDTFAYYHEDTESPATPQNVGVAITNAFYVVNSLHDILYIYGFNEATFNFQDDNFGRGGQGNDRVTISVQDDRDTNNAEFYTPPDGQNGEMRLFLFDLTNPNRDGALEDDIITSLYAQGMADRLTGGGSASCLQSTISSGLLVGWGDAVADWVEQTDTVPDFTLGTYVENNQRGVRSHPYSRDVYVNPLTYTDGPPSAGQTHIGEVWANMLHNVLASLVDNRGWSNTGLTDSSGTLGNVVYMHLLVDGLSIQPCEPTFITARDAIIQADQNRYNGDHFCILWRVFASRGLGFGAAEDNVNEYSVPPGC</sequence>
<dbReference type="GO" id="GO:0004222">
    <property type="term" value="F:metalloendopeptidase activity"/>
    <property type="evidence" value="ECO:0007669"/>
    <property type="project" value="InterPro"/>
</dbReference>
<name>A0A1Q5UAD3_9EURO</name>
<feature type="domain" description="FTP" evidence="13">
    <location>
        <begin position="82"/>
        <end position="128"/>
    </location>
</feature>
<evidence type="ECO:0000313" key="15">
    <source>
        <dbReference type="Proteomes" id="UP000186955"/>
    </source>
</evidence>
<evidence type="ECO:0000256" key="2">
    <source>
        <dbReference type="ARBA" id="ARBA00006006"/>
    </source>
</evidence>
<evidence type="ECO:0000256" key="7">
    <source>
        <dbReference type="ARBA" id="ARBA00022801"/>
    </source>
</evidence>
<keyword evidence="15" id="KW-1185">Reference proteome</keyword>
<accession>A0A1Q5UAD3</accession>
<keyword evidence="10 12" id="KW-0865">Zymogen</keyword>
<comment type="subcellular location">
    <subcellularLocation>
        <location evidence="1 12">Secreted</location>
    </subcellularLocation>
</comment>
<keyword evidence="9 12" id="KW-0482">Metalloprotease</keyword>
<feature type="binding site" evidence="11">
    <location>
        <position position="267"/>
    </location>
    <ligand>
        <name>Zn(2+)</name>
        <dbReference type="ChEBI" id="CHEBI:29105"/>
        <note>catalytic</note>
    </ligand>
</feature>
<evidence type="ECO:0000256" key="5">
    <source>
        <dbReference type="ARBA" id="ARBA00022723"/>
    </source>
</evidence>
<dbReference type="PANTHER" id="PTHR33478:SF1">
    <property type="entry name" value="EXTRACELLULAR METALLOPROTEINASE MEP"/>
    <property type="match status" value="1"/>
</dbReference>
<evidence type="ECO:0000256" key="12">
    <source>
        <dbReference type="RuleBase" id="RU364017"/>
    </source>
</evidence>
<protein>
    <recommendedName>
        <fullName evidence="12">Extracellular metalloproteinase</fullName>
        <ecNumber evidence="12">3.4.24.-</ecNumber>
    </recommendedName>
    <alternativeName>
        <fullName evidence="12">Fungalysin</fullName>
    </alternativeName>
</protein>
<keyword evidence="6 12" id="KW-0732">Signal</keyword>
<evidence type="ECO:0000256" key="4">
    <source>
        <dbReference type="ARBA" id="ARBA00022670"/>
    </source>
</evidence>
<keyword evidence="3 12" id="KW-0964">Secreted</keyword>
<dbReference type="Pfam" id="PF02128">
    <property type="entry name" value="Peptidase_M36"/>
    <property type="match status" value="1"/>
</dbReference>
<dbReference type="GO" id="GO:0005576">
    <property type="term" value="C:extracellular region"/>
    <property type="evidence" value="ECO:0007669"/>
    <property type="project" value="UniProtKB-SubCell"/>
</dbReference>
<dbReference type="EC" id="3.4.24.-" evidence="12"/>
<dbReference type="InterPro" id="IPR011096">
    <property type="entry name" value="FTP_domain"/>
</dbReference>
<comment type="cofactor">
    <cofactor evidence="11">
        <name>Zn(2+)</name>
        <dbReference type="ChEBI" id="CHEBI:29105"/>
    </cofactor>
    <text evidence="11">Binds 1 zinc ion per subunit.</text>
</comment>
<comment type="caution">
    <text evidence="14">The sequence shown here is derived from an EMBL/GenBank/DDBJ whole genome shotgun (WGS) entry which is preliminary data.</text>
</comment>
<dbReference type="AlphaFoldDB" id="A0A1Q5UAD3"/>
<evidence type="ECO:0000256" key="9">
    <source>
        <dbReference type="ARBA" id="ARBA00023049"/>
    </source>
</evidence>
<keyword evidence="8 11" id="KW-0862">Zinc</keyword>
<evidence type="ECO:0000256" key="10">
    <source>
        <dbReference type="ARBA" id="ARBA00023145"/>
    </source>
</evidence>
<dbReference type="Gene3D" id="1.10.390.10">
    <property type="entry name" value="Neutral Protease Domain 2"/>
    <property type="match status" value="1"/>
</dbReference>
<dbReference type="Pfam" id="PF07504">
    <property type="entry name" value="FTP"/>
    <property type="match status" value="1"/>
</dbReference>
<dbReference type="Gene3D" id="3.10.170.10">
    <property type="match status" value="1"/>
</dbReference>
<keyword evidence="5 11" id="KW-0479">Metal-binding</keyword>
<keyword evidence="7 12" id="KW-0378">Hydrolase</keyword>
<feature type="signal peptide" evidence="12">
    <location>
        <begin position="1"/>
        <end position="19"/>
    </location>
</feature>
<organism evidence="14 15">
    <name type="scientific">Penicillium subrubescens</name>
    <dbReference type="NCBI Taxonomy" id="1316194"/>
    <lineage>
        <taxon>Eukaryota</taxon>
        <taxon>Fungi</taxon>
        <taxon>Dikarya</taxon>
        <taxon>Ascomycota</taxon>
        <taxon>Pezizomycotina</taxon>
        <taxon>Eurotiomycetes</taxon>
        <taxon>Eurotiomycetidae</taxon>
        <taxon>Eurotiales</taxon>
        <taxon>Aspergillaceae</taxon>
        <taxon>Penicillium</taxon>
    </lineage>
</organism>
<feature type="chain" id="PRO_5011814987" description="Extracellular metalloproteinase" evidence="12">
    <location>
        <begin position="20"/>
        <end position="648"/>
    </location>
</feature>
<dbReference type="GO" id="GO:0006508">
    <property type="term" value="P:proteolysis"/>
    <property type="evidence" value="ECO:0007669"/>
    <property type="project" value="UniProtKB-KW"/>
</dbReference>
<evidence type="ECO:0000313" key="14">
    <source>
        <dbReference type="EMBL" id="OKP09436.1"/>
    </source>
</evidence>
<evidence type="ECO:0000259" key="13">
    <source>
        <dbReference type="Pfam" id="PF07504"/>
    </source>
</evidence>
<dbReference type="SUPFAM" id="SSF55486">
    <property type="entry name" value="Metalloproteases ('zincins'), catalytic domain"/>
    <property type="match status" value="1"/>
</dbReference>
<dbReference type="EMBL" id="MNBE01000524">
    <property type="protein sequence ID" value="OKP09436.1"/>
    <property type="molecule type" value="Genomic_DNA"/>
</dbReference>
<dbReference type="GO" id="GO:0008270">
    <property type="term" value="F:zinc ion binding"/>
    <property type="evidence" value="ECO:0007669"/>
    <property type="project" value="InterPro"/>
</dbReference>
<dbReference type="PANTHER" id="PTHR33478">
    <property type="entry name" value="EXTRACELLULAR METALLOPROTEINASE MEP"/>
    <property type="match status" value="1"/>
</dbReference>
<dbReference type="Proteomes" id="UP000186955">
    <property type="component" value="Unassembled WGS sequence"/>
</dbReference>
<proteinExistence type="inferred from homology"/>
<comment type="similarity">
    <text evidence="2 12">Belongs to the peptidase M36 family.</text>
</comment>
<keyword evidence="4 12" id="KW-0645">Protease</keyword>
<dbReference type="InterPro" id="IPR050371">
    <property type="entry name" value="Fungal_virulence_M36"/>
</dbReference>
<dbReference type="STRING" id="1316194.A0A1Q5UAD3"/>